<dbReference type="InterPro" id="IPR000276">
    <property type="entry name" value="GPCR_Rhodpsn"/>
</dbReference>
<reference evidence="13" key="1">
    <citation type="submission" date="2025-08" db="UniProtKB">
        <authorList>
            <consortium name="RefSeq"/>
        </authorList>
    </citation>
    <scope>IDENTIFICATION</scope>
    <source>
        <tissue evidence="13">Whole sample</tissue>
    </source>
</reference>
<evidence type="ECO:0000256" key="8">
    <source>
        <dbReference type="RuleBase" id="RU000688"/>
    </source>
</evidence>
<dbReference type="PANTHER" id="PTHR24243">
    <property type="entry name" value="G-PROTEIN COUPLED RECEPTOR"/>
    <property type="match status" value="1"/>
</dbReference>
<evidence type="ECO:0000256" key="2">
    <source>
        <dbReference type="ARBA" id="ARBA00022692"/>
    </source>
</evidence>
<dbReference type="SUPFAM" id="SSF81321">
    <property type="entry name" value="Family A G protein-coupled receptor-like"/>
    <property type="match status" value="1"/>
</dbReference>
<dbReference type="AlphaFoldDB" id="A0A8B8E9Q5"/>
<dbReference type="InterPro" id="IPR017452">
    <property type="entry name" value="GPCR_Rhodpsn_7TM"/>
</dbReference>
<feature type="compositionally biased region" description="Basic and acidic residues" evidence="9">
    <location>
        <begin position="237"/>
        <end position="246"/>
    </location>
</feature>
<organism evidence="12 13">
    <name type="scientific">Crassostrea virginica</name>
    <name type="common">Eastern oyster</name>
    <dbReference type="NCBI Taxonomy" id="6565"/>
    <lineage>
        <taxon>Eukaryota</taxon>
        <taxon>Metazoa</taxon>
        <taxon>Spiralia</taxon>
        <taxon>Lophotrochozoa</taxon>
        <taxon>Mollusca</taxon>
        <taxon>Bivalvia</taxon>
        <taxon>Autobranchia</taxon>
        <taxon>Pteriomorphia</taxon>
        <taxon>Ostreida</taxon>
        <taxon>Ostreoidea</taxon>
        <taxon>Ostreidae</taxon>
        <taxon>Crassostrea</taxon>
    </lineage>
</organism>
<feature type="compositionally biased region" description="Polar residues" evidence="9">
    <location>
        <begin position="247"/>
        <end position="269"/>
    </location>
</feature>
<protein>
    <submittedName>
        <fullName evidence="13">Alpha-2Db adrenergic receptor-like</fullName>
    </submittedName>
</protein>
<gene>
    <name evidence="13" type="primary">LOC111132688</name>
</gene>
<sequence>MSPYHIQQWNQALVSVLTPSIIVFIAFMLIGVAGNATVLLVYRKHKMSGNGRFFIPVLATVDLVGCLVGYISLITKYLHIVMFFSDILCKFLIFCIFWIVYTSVFLATAIAFDRYRRICQIGRKQWTRRQKWIIVTLIVAIAVVCNGPIIATSGVVAVPENNHTIQGATCAVSNHMYPTFEHVYSIISGFSALVTFIAVTIFNINIAYVVCTKLRLSIKRMPATAVTAENVTTSPSRSEDPIEKDQTAPSTQTVSDQEANTSSSTTSPGVNFKVKENISANSVASKLKKRCPQKHIRGLPKESECESPEKDSNRNVNSGRTRFLREVYRNQSASIQVMFLVMFLVMLVAYLPPLAFTLLSYNQWELNVLWISQERDAIVNLYFQVRNCNLLSNVANPYIYSLFDRKFRSFLFKCVKCS</sequence>
<dbReference type="CDD" id="cd00637">
    <property type="entry name" value="7tm_classA_rhodopsin-like"/>
    <property type="match status" value="1"/>
</dbReference>
<feature type="compositionally biased region" description="Polar residues" evidence="9">
    <location>
        <begin position="227"/>
        <end position="236"/>
    </location>
</feature>
<dbReference type="PANTHER" id="PTHR24243:SF224">
    <property type="entry name" value="G-PROTEIN COUPLED RECEPTOR 19-RELATED"/>
    <property type="match status" value="1"/>
</dbReference>
<evidence type="ECO:0000313" key="12">
    <source>
        <dbReference type="Proteomes" id="UP000694844"/>
    </source>
</evidence>
<evidence type="ECO:0000256" key="5">
    <source>
        <dbReference type="ARBA" id="ARBA00023136"/>
    </source>
</evidence>
<name>A0A8B8E9Q5_CRAVI</name>
<evidence type="ECO:0000256" key="9">
    <source>
        <dbReference type="SAM" id="MobiDB-lite"/>
    </source>
</evidence>
<dbReference type="Pfam" id="PF00001">
    <property type="entry name" value="7tm_1"/>
    <property type="match status" value="1"/>
</dbReference>
<keyword evidence="2 8" id="KW-0812">Transmembrane</keyword>
<dbReference type="Proteomes" id="UP000694844">
    <property type="component" value="Chromosome 5"/>
</dbReference>
<keyword evidence="3 10" id="KW-1133">Transmembrane helix</keyword>
<dbReference type="RefSeq" id="XP_022336221.1">
    <property type="nucleotide sequence ID" value="XM_022480513.1"/>
</dbReference>
<dbReference type="GO" id="GO:0004930">
    <property type="term" value="F:G protein-coupled receptor activity"/>
    <property type="evidence" value="ECO:0007669"/>
    <property type="project" value="UniProtKB-KW"/>
</dbReference>
<feature type="transmembrane region" description="Helical" evidence="10">
    <location>
        <begin position="91"/>
        <end position="112"/>
    </location>
</feature>
<feature type="transmembrane region" description="Helical" evidence="10">
    <location>
        <begin position="53"/>
        <end position="71"/>
    </location>
</feature>
<proteinExistence type="inferred from homology"/>
<evidence type="ECO:0000256" key="1">
    <source>
        <dbReference type="ARBA" id="ARBA00004141"/>
    </source>
</evidence>
<feature type="domain" description="G-protein coupled receptors family 1 profile" evidence="11">
    <location>
        <begin position="34"/>
        <end position="400"/>
    </location>
</feature>
<dbReference type="GO" id="GO:0005886">
    <property type="term" value="C:plasma membrane"/>
    <property type="evidence" value="ECO:0007669"/>
    <property type="project" value="TreeGrafter"/>
</dbReference>
<dbReference type="PROSITE" id="PS50262">
    <property type="entry name" value="G_PROTEIN_RECEP_F1_2"/>
    <property type="match status" value="1"/>
</dbReference>
<feature type="transmembrane region" description="Helical" evidence="10">
    <location>
        <begin position="20"/>
        <end position="41"/>
    </location>
</feature>
<evidence type="ECO:0000256" key="7">
    <source>
        <dbReference type="ARBA" id="ARBA00023224"/>
    </source>
</evidence>
<dbReference type="KEGG" id="cvn:111132688"/>
<comment type="similarity">
    <text evidence="8">Belongs to the G-protein coupled receptor 1 family.</text>
</comment>
<evidence type="ECO:0000256" key="4">
    <source>
        <dbReference type="ARBA" id="ARBA00023040"/>
    </source>
</evidence>
<feature type="transmembrane region" description="Helical" evidence="10">
    <location>
        <begin position="337"/>
        <end position="361"/>
    </location>
</feature>
<evidence type="ECO:0000256" key="3">
    <source>
        <dbReference type="ARBA" id="ARBA00022989"/>
    </source>
</evidence>
<feature type="transmembrane region" description="Helical" evidence="10">
    <location>
        <begin position="132"/>
        <end position="151"/>
    </location>
</feature>
<dbReference type="GeneID" id="111132688"/>
<evidence type="ECO:0000256" key="6">
    <source>
        <dbReference type="ARBA" id="ARBA00023170"/>
    </source>
</evidence>
<evidence type="ECO:0000313" key="13">
    <source>
        <dbReference type="RefSeq" id="XP_022336221.1"/>
    </source>
</evidence>
<feature type="region of interest" description="Disordered" evidence="9">
    <location>
        <begin position="227"/>
        <end position="271"/>
    </location>
</feature>
<keyword evidence="4 8" id="KW-0297">G-protein coupled receptor</keyword>
<dbReference type="OrthoDB" id="10629268at2759"/>
<keyword evidence="12" id="KW-1185">Reference proteome</keyword>
<accession>A0A8B8E9Q5</accession>
<keyword evidence="7 8" id="KW-0807">Transducer</keyword>
<evidence type="ECO:0000256" key="10">
    <source>
        <dbReference type="SAM" id="Phobius"/>
    </source>
</evidence>
<keyword evidence="5 10" id="KW-0472">Membrane</keyword>
<evidence type="ECO:0000259" key="11">
    <source>
        <dbReference type="PROSITE" id="PS50262"/>
    </source>
</evidence>
<feature type="transmembrane region" description="Helical" evidence="10">
    <location>
        <begin position="183"/>
        <end position="211"/>
    </location>
</feature>
<keyword evidence="6 8" id="KW-0675">Receptor</keyword>
<dbReference type="PROSITE" id="PS00237">
    <property type="entry name" value="G_PROTEIN_RECEP_F1_1"/>
    <property type="match status" value="1"/>
</dbReference>
<dbReference type="PRINTS" id="PR00237">
    <property type="entry name" value="GPCRRHODOPSN"/>
</dbReference>
<comment type="subcellular location">
    <subcellularLocation>
        <location evidence="1">Membrane</location>
        <topology evidence="1">Multi-pass membrane protein</topology>
    </subcellularLocation>
</comment>
<dbReference type="Gene3D" id="1.20.1070.10">
    <property type="entry name" value="Rhodopsin 7-helix transmembrane proteins"/>
    <property type="match status" value="1"/>
</dbReference>